<name>A0A0K2V8Q8_LEPSM</name>
<evidence type="ECO:0000256" key="1">
    <source>
        <dbReference type="SAM" id="Phobius"/>
    </source>
</evidence>
<organism evidence="2">
    <name type="scientific">Lepeophtheirus salmonis</name>
    <name type="common">Salmon louse</name>
    <name type="synonym">Caligus salmonis</name>
    <dbReference type="NCBI Taxonomy" id="72036"/>
    <lineage>
        <taxon>Eukaryota</taxon>
        <taxon>Metazoa</taxon>
        <taxon>Ecdysozoa</taxon>
        <taxon>Arthropoda</taxon>
        <taxon>Crustacea</taxon>
        <taxon>Multicrustacea</taxon>
        <taxon>Hexanauplia</taxon>
        <taxon>Copepoda</taxon>
        <taxon>Siphonostomatoida</taxon>
        <taxon>Caligidae</taxon>
        <taxon>Lepeophtheirus</taxon>
    </lineage>
</organism>
<keyword evidence="1" id="KW-0812">Transmembrane</keyword>
<evidence type="ECO:0000313" key="2">
    <source>
        <dbReference type="EMBL" id="CDW46913.1"/>
    </source>
</evidence>
<accession>A0A0K2V8Q8</accession>
<keyword evidence="1" id="KW-0472">Membrane</keyword>
<sequence length="63" mass="7946">PWRFQFFPLILIIFFFFFLLIHVSVIENFQEEPLGQFPHLKQNIRRYLLFYSHYIYIYSIKTI</sequence>
<dbReference type="EMBL" id="HACA01029552">
    <property type="protein sequence ID" value="CDW46913.1"/>
    <property type="molecule type" value="Transcribed_RNA"/>
</dbReference>
<feature type="transmembrane region" description="Helical" evidence="1">
    <location>
        <begin position="6"/>
        <end position="26"/>
    </location>
</feature>
<proteinExistence type="predicted"/>
<feature type="non-terminal residue" evidence="2">
    <location>
        <position position="1"/>
    </location>
</feature>
<reference evidence="2" key="1">
    <citation type="submission" date="2014-05" db="EMBL/GenBank/DDBJ databases">
        <authorList>
            <person name="Chronopoulou M."/>
        </authorList>
    </citation>
    <scope>NUCLEOTIDE SEQUENCE</scope>
    <source>
        <tissue evidence="2">Whole organism</tissue>
    </source>
</reference>
<protein>
    <submittedName>
        <fullName evidence="2">Uncharacterized protein</fullName>
    </submittedName>
</protein>
<keyword evidence="1" id="KW-1133">Transmembrane helix</keyword>
<dbReference type="AlphaFoldDB" id="A0A0K2V8Q8"/>